<evidence type="ECO:0000259" key="1">
    <source>
        <dbReference type="Pfam" id="PF00534"/>
    </source>
</evidence>
<name>A0A1I0FMT4_9FIRM</name>
<dbReference type="EMBL" id="FOIM01000009">
    <property type="protein sequence ID" value="SET58871.1"/>
    <property type="molecule type" value="Genomic_DNA"/>
</dbReference>
<dbReference type="RefSeq" id="WP_092363060.1">
    <property type="nucleotide sequence ID" value="NZ_CP176637.1"/>
</dbReference>
<dbReference type="InterPro" id="IPR028098">
    <property type="entry name" value="Glyco_trans_4-like_N"/>
</dbReference>
<dbReference type="GeneID" id="93281293"/>
<evidence type="ECO:0000259" key="2">
    <source>
        <dbReference type="Pfam" id="PF13439"/>
    </source>
</evidence>
<proteinExistence type="predicted"/>
<evidence type="ECO:0000313" key="3">
    <source>
        <dbReference type="EMBL" id="SET58871.1"/>
    </source>
</evidence>
<dbReference type="PANTHER" id="PTHR12526">
    <property type="entry name" value="GLYCOSYLTRANSFERASE"/>
    <property type="match status" value="1"/>
</dbReference>
<dbReference type="Proteomes" id="UP000198508">
    <property type="component" value="Unassembled WGS sequence"/>
</dbReference>
<feature type="domain" description="Glycosyl transferase family 1" evidence="1">
    <location>
        <begin position="197"/>
        <end position="351"/>
    </location>
</feature>
<keyword evidence="4" id="KW-1185">Reference proteome</keyword>
<dbReference type="Gene3D" id="3.40.50.2000">
    <property type="entry name" value="Glycogen Phosphorylase B"/>
    <property type="match status" value="2"/>
</dbReference>
<protein>
    <submittedName>
        <fullName evidence="3">Glycosyltransferase involved in cell wall bisynthesis</fullName>
    </submittedName>
</protein>
<keyword evidence="3" id="KW-0808">Transferase</keyword>
<organism evidence="3 4">
    <name type="scientific">Enterocloster lavalensis</name>
    <dbReference type="NCBI Taxonomy" id="460384"/>
    <lineage>
        <taxon>Bacteria</taxon>
        <taxon>Bacillati</taxon>
        <taxon>Bacillota</taxon>
        <taxon>Clostridia</taxon>
        <taxon>Lachnospirales</taxon>
        <taxon>Lachnospiraceae</taxon>
        <taxon>Enterocloster</taxon>
    </lineage>
</organism>
<sequence length="383" mass="44501">MKVVFFSSTGRTVGGAIMCLKEILLYCIEHQIEPFVILRSRGDFEEYLKQIGVRYKIVSYHDWLRPKKDHGGIRNELKWKIKEIQNIFLDRKVYKILQKEKPDVYHLNVIYNPCGAELAHMLGIPVVWHLREFAEINEDTPFFRNREEAYKLIAQSDRIVCVSRCIKEFYSQFMPSDKMTMIYDGIVMPTDEVKMRKKNEVVHITLSGGARVKGHRDLIEAARVLLGRGVENFYIKIAGRFVDEEYLARLKELVIEYGLDSRIEFIGFQKHMDTLWQETDIAVVCSRFESFGLSICEAMARAIPVICAKSTGSYEVTNQGEYAKLYEIGNYKQLSDALFEVMENYKTSAEYAVQVAQKVRRIYSINKSCEELVGVFRKLVRIS</sequence>
<dbReference type="Pfam" id="PF00534">
    <property type="entry name" value="Glycos_transf_1"/>
    <property type="match status" value="1"/>
</dbReference>
<dbReference type="AlphaFoldDB" id="A0A1I0FMT4"/>
<accession>A0A1I0FMT4</accession>
<dbReference type="Pfam" id="PF13439">
    <property type="entry name" value="Glyco_transf_4"/>
    <property type="match status" value="1"/>
</dbReference>
<dbReference type="SUPFAM" id="SSF53756">
    <property type="entry name" value="UDP-Glycosyltransferase/glycogen phosphorylase"/>
    <property type="match status" value="1"/>
</dbReference>
<dbReference type="InterPro" id="IPR001296">
    <property type="entry name" value="Glyco_trans_1"/>
</dbReference>
<dbReference type="GO" id="GO:0016757">
    <property type="term" value="F:glycosyltransferase activity"/>
    <property type="evidence" value="ECO:0007669"/>
    <property type="project" value="InterPro"/>
</dbReference>
<dbReference type="STRING" id="460384.SAMN05216313_10930"/>
<evidence type="ECO:0000313" key="4">
    <source>
        <dbReference type="Proteomes" id="UP000198508"/>
    </source>
</evidence>
<dbReference type="CDD" id="cd03801">
    <property type="entry name" value="GT4_PimA-like"/>
    <property type="match status" value="1"/>
</dbReference>
<gene>
    <name evidence="3" type="ORF">SAMN05216313_10930</name>
</gene>
<feature type="domain" description="Glycosyltransferase subfamily 4-like N-terminal" evidence="2">
    <location>
        <begin position="46"/>
        <end position="186"/>
    </location>
</feature>
<reference evidence="4" key="1">
    <citation type="submission" date="2016-10" db="EMBL/GenBank/DDBJ databases">
        <authorList>
            <person name="Varghese N."/>
            <person name="Submissions S."/>
        </authorList>
    </citation>
    <scope>NUCLEOTIDE SEQUENCE [LARGE SCALE GENOMIC DNA]</scope>
    <source>
        <strain evidence="4">NLAE-zl-G277</strain>
    </source>
</reference>